<organism evidence="2 3">
    <name type="scientific">Paenibacillus vini</name>
    <dbReference type="NCBI Taxonomy" id="1476024"/>
    <lineage>
        <taxon>Bacteria</taxon>
        <taxon>Bacillati</taxon>
        <taxon>Bacillota</taxon>
        <taxon>Bacilli</taxon>
        <taxon>Bacillales</taxon>
        <taxon>Paenibacillaceae</taxon>
        <taxon>Paenibacillus</taxon>
    </lineage>
</organism>
<name>A0ABQ4MET6_9BACL</name>
<dbReference type="SUPFAM" id="SSF69279">
    <property type="entry name" value="Phage tail proteins"/>
    <property type="match status" value="1"/>
</dbReference>
<dbReference type="Proteomes" id="UP000679992">
    <property type="component" value="Unassembled WGS sequence"/>
</dbReference>
<dbReference type="Pfam" id="PF24032">
    <property type="entry name" value="YQBQ"/>
    <property type="match status" value="1"/>
</dbReference>
<dbReference type="RefSeq" id="WP_213655786.1">
    <property type="nucleotide sequence ID" value="NZ_BOSL01000012.1"/>
</dbReference>
<comment type="caution">
    <text evidence="2">The sequence shown here is derived from an EMBL/GenBank/DDBJ whole genome shotgun (WGS) entry which is preliminary data.</text>
</comment>
<evidence type="ECO:0000259" key="1">
    <source>
        <dbReference type="Pfam" id="PF24032"/>
    </source>
</evidence>
<accession>A0ABQ4MET6</accession>
<keyword evidence="3" id="KW-1185">Reference proteome</keyword>
<dbReference type="InterPro" id="IPR056937">
    <property type="entry name" value="YqbQ/XkdQ"/>
</dbReference>
<protein>
    <recommendedName>
        <fullName evidence="1">YqbQ/XkdQ domain-containing protein</fullName>
    </recommendedName>
</protein>
<reference evidence="2 3" key="1">
    <citation type="submission" date="2021-03" db="EMBL/GenBank/DDBJ databases">
        <title>Antimicrobial resistance genes in bacteria isolated from Japanese honey, and their potential for conferring macrolide and lincosamide resistance in the American foulbrood pathogen Paenibacillus larvae.</title>
        <authorList>
            <person name="Okamoto M."/>
            <person name="Kumagai M."/>
            <person name="Kanamori H."/>
            <person name="Takamatsu D."/>
        </authorList>
    </citation>
    <scope>NUCLEOTIDE SEQUENCE [LARGE SCALE GENOMIC DNA]</scope>
    <source>
        <strain evidence="2 3">J42TS3</strain>
    </source>
</reference>
<feature type="domain" description="YqbQ/XkdQ" evidence="1">
    <location>
        <begin position="23"/>
        <end position="319"/>
    </location>
</feature>
<evidence type="ECO:0000313" key="3">
    <source>
        <dbReference type="Proteomes" id="UP000679992"/>
    </source>
</evidence>
<evidence type="ECO:0000313" key="2">
    <source>
        <dbReference type="EMBL" id="GIP54509.1"/>
    </source>
</evidence>
<dbReference type="EMBL" id="BOSL01000012">
    <property type="protein sequence ID" value="GIP54509.1"/>
    <property type="molecule type" value="Genomic_DNA"/>
</dbReference>
<sequence length="338" mass="38404">MNWNVIYKDANQNVYLDHIVKSIQWSGDIKQASRKLVVELSNTGDLRELFMTFEKGAELRLILDEKRELFRGVLFADQINAKGQMTLTAYDENIYLTKSKDTKIFRGQSASAIIKRLCNEFSVPTGEIHDTGYVIPKLVFREKTLFEMMVTALTETQKQNGQHFWITSKEGKLQLLARKEQEGKWVLENGVNLLDASYSQSIEDTRTQIKVIGDDAKKKEISANAKDGELIKRFGVMQHLEKPEKEMTKSQMEQRAKQLLKDLSTIEDQARIDCLGIPDVVAGSCVYVKESITGILGGYYVSADEHRFQNGSHTMSLTLSATDDIPKMEYTEEKKGAK</sequence>
<proteinExistence type="predicted"/>
<gene>
    <name evidence="2" type="ORF">J42TS3_35440</name>
</gene>